<feature type="transmembrane region" description="Helical" evidence="1">
    <location>
        <begin position="79"/>
        <end position="99"/>
    </location>
</feature>
<proteinExistence type="predicted"/>
<evidence type="ECO:0000313" key="2">
    <source>
        <dbReference type="EMBL" id="SVB55118.1"/>
    </source>
</evidence>
<organism evidence="2">
    <name type="scientific">marine metagenome</name>
    <dbReference type="NCBI Taxonomy" id="408172"/>
    <lineage>
        <taxon>unclassified sequences</taxon>
        <taxon>metagenomes</taxon>
        <taxon>ecological metagenomes</taxon>
    </lineage>
</organism>
<feature type="non-terminal residue" evidence="2">
    <location>
        <position position="225"/>
    </location>
</feature>
<feature type="transmembrane region" description="Helical" evidence="1">
    <location>
        <begin position="24"/>
        <end position="43"/>
    </location>
</feature>
<feature type="transmembrane region" description="Helical" evidence="1">
    <location>
        <begin position="106"/>
        <end position="128"/>
    </location>
</feature>
<keyword evidence="1" id="KW-0812">Transmembrane</keyword>
<feature type="transmembrane region" description="Helical" evidence="1">
    <location>
        <begin position="198"/>
        <end position="217"/>
    </location>
</feature>
<gene>
    <name evidence="2" type="ORF">METZ01_LOCUS207972</name>
</gene>
<feature type="transmembrane region" description="Helical" evidence="1">
    <location>
        <begin position="55"/>
        <end position="73"/>
    </location>
</feature>
<protein>
    <submittedName>
        <fullName evidence="2">Uncharacterized protein</fullName>
    </submittedName>
</protein>
<keyword evidence="1" id="KW-1133">Transmembrane helix</keyword>
<feature type="transmembrane region" description="Helical" evidence="1">
    <location>
        <begin position="173"/>
        <end position="192"/>
    </location>
</feature>
<reference evidence="2" key="1">
    <citation type="submission" date="2018-05" db="EMBL/GenBank/DDBJ databases">
        <authorList>
            <person name="Lanie J.A."/>
            <person name="Ng W.-L."/>
            <person name="Kazmierczak K.M."/>
            <person name="Andrzejewski T.M."/>
            <person name="Davidsen T.M."/>
            <person name="Wayne K.J."/>
            <person name="Tettelin H."/>
            <person name="Glass J.I."/>
            <person name="Rusch D."/>
            <person name="Podicherti R."/>
            <person name="Tsui H.-C.T."/>
            <person name="Winkler M.E."/>
        </authorList>
    </citation>
    <scope>NUCLEOTIDE SEQUENCE</scope>
</reference>
<feature type="transmembrane region" description="Helical" evidence="1">
    <location>
        <begin position="148"/>
        <end position="166"/>
    </location>
</feature>
<evidence type="ECO:0000256" key="1">
    <source>
        <dbReference type="SAM" id="Phobius"/>
    </source>
</evidence>
<dbReference type="AlphaFoldDB" id="A0A382EWR8"/>
<name>A0A382EWR8_9ZZZZ</name>
<sequence length="225" mass="25754">MKQWPAFFLLLAFAISPLFFMEENNILVCIQILVLTVFVKGFLSSYQEFRIPFNSLALSICLFYIWMALSISWSPSPAISLYQFVWLSIFPLCFFTYSIKQPGDRAYLQLGILCITLIFAFIGIGQVFGFLYSDSPAYIRSLFPTNNSFAAMLNIIVLSVIAYFILPRETNNRLSKLLGIILFILFFAMFLTGGRGSMISLFLGLFFIGVINWKYIVKYSLLKVI</sequence>
<keyword evidence="1" id="KW-0472">Membrane</keyword>
<dbReference type="EMBL" id="UINC01046730">
    <property type="protein sequence ID" value="SVB55118.1"/>
    <property type="molecule type" value="Genomic_DNA"/>
</dbReference>
<accession>A0A382EWR8</accession>